<reference evidence="5" key="1">
    <citation type="journal article" date="2014" name="Int. J. Syst. Evol. Microbiol.">
        <title>Complete genome sequence of Corynebacterium casei LMG S-19264T (=DSM 44701T), isolated from a smear-ripened cheese.</title>
        <authorList>
            <consortium name="US DOE Joint Genome Institute (JGI-PGF)"/>
            <person name="Walter F."/>
            <person name="Albersmeier A."/>
            <person name="Kalinowski J."/>
            <person name="Ruckert C."/>
        </authorList>
    </citation>
    <scope>NUCLEOTIDE SEQUENCE</scope>
    <source>
        <strain evidence="5">VKM Ac-2007</strain>
    </source>
</reference>
<dbReference type="InterPro" id="IPR036736">
    <property type="entry name" value="ACP-like_sf"/>
</dbReference>
<organism evidence="5 6">
    <name type="scientific">Streptosporangium carneum</name>
    <dbReference type="NCBI Taxonomy" id="47481"/>
    <lineage>
        <taxon>Bacteria</taxon>
        <taxon>Bacillati</taxon>
        <taxon>Actinomycetota</taxon>
        <taxon>Actinomycetes</taxon>
        <taxon>Streptosporangiales</taxon>
        <taxon>Streptosporangiaceae</taxon>
        <taxon>Streptosporangium</taxon>
    </lineage>
</organism>
<dbReference type="InterPro" id="IPR020806">
    <property type="entry name" value="PKS_PP-bd"/>
</dbReference>
<dbReference type="SMART" id="SM00823">
    <property type="entry name" value="PKS_PP"/>
    <property type="match status" value="2"/>
</dbReference>
<feature type="domain" description="Carrier" evidence="4">
    <location>
        <begin position="1919"/>
        <end position="1994"/>
    </location>
</feature>
<dbReference type="PROSITE" id="PS00012">
    <property type="entry name" value="PHOSPHOPANTETHEINE"/>
    <property type="match status" value="2"/>
</dbReference>
<dbReference type="NCBIfam" id="TIGR01733">
    <property type="entry name" value="AA-adenyl-dom"/>
    <property type="match status" value="2"/>
</dbReference>
<evidence type="ECO:0000256" key="1">
    <source>
        <dbReference type="ARBA" id="ARBA00001957"/>
    </source>
</evidence>
<name>A0A9W6IBE7_9ACTN</name>
<dbReference type="GO" id="GO:0044550">
    <property type="term" value="P:secondary metabolite biosynthetic process"/>
    <property type="evidence" value="ECO:0007669"/>
    <property type="project" value="TreeGrafter"/>
</dbReference>
<evidence type="ECO:0000256" key="3">
    <source>
        <dbReference type="ARBA" id="ARBA00022553"/>
    </source>
</evidence>
<dbReference type="GO" id="GO:0003824">
    <property type="term" value="F:catalytic activity"/>
    <property type="evidence" value="ECO:0007669"/>
    <property type="project" value="InterPro"/>
</dbReference>
<dbReference type="Gene3D" id="3.30.300.30">
    <property type="match status" value="2"/>
</dbReference>
<dbReference type="Pfam" id="PF13193">
    <property type="entry name" value="AMP-binding_C"/>
    <property type="match status" value="2"/>
</dbReference>
<dbReference type="FunFam" id="1.10.1200.10:FF:000016">
    <property type="entry name" value="Non-ribosomal peptide synthase"/>
    <property type="match status" value="1"/>
</dbReference>
<dbReference type="GO" id="GO:0043041">
    <property type="term" value="P:amino acid activation for nonribosomal peptide biosynthetic process"/>
    <property type="evidence" value="ECO:0007669"/>
    <property type="project" value="TreeGrafter"/>
</dbReference>
<keyword evidence="6" id="KW-1185">Reference proteome</keyword>
<dbReference type="InterPro" id="IPR010071">
    <property type="entry name" value="AA_adenyl_dom"/>
</dbReference>
<dbReference type="PANTHER" id="PTHR45527:SF1">
    <property type="entry name" value="FATTY ACID SYNTHASE"/>
    <property type="match status" value="1"/>
</dbReference>
<dbReference type="PANTHER" id="PTHR45527">
    <property type="entry name" value="NONRIBOSOMAL PEPTIDE SYNTHETASE"/>
    <property type="match status" value="1"/>
</dbReference>
<dbReference type="InterPro" id="IPR042099">
    <property type="entry name" value="ANL_N_sf"/>
</dbReference>
<comment type="caution">
    <text evidence="5">The sequence shown here is derived from an EMBL/GenBank/DDBJ whole genome shotgun (WGS) entry which is preliminary data.</text>
</comment>
<dbReference type="Pfam" id="PF00668">
    <property type="entry name" value="Condensation"/>
    <property type="match status" value="2"/>
</dbReference>
<feature type="domain" description="Carrier" evidence="4">
    <location>
        <begin position="929"/>
        <end position="1000"/>
    </location>
</feature>
<dbReference type="Pfam" id="PF00501">
    <property type="entry name" value="AMP-binding"/>
    <property type="match status" value="3"/>
</dbReference>
<dbReference type="Gene3D" id="3.30.559.10">
    <property type="entry name" value="Chloramphenicol acetyltransferase-like domain"/>
    <property type="match status" value="2"/>
</dbReference>
<dbReference type="Gene3D" id="3.40.50.12780">
    <property type="entry name" value="N-terminal domain of ligase-like"/>
    <property type="match status" value="2"/>
</dbReference>
<reference evidence="5" key="2">
    <citation type="submission" date="2023-01" db="EMBL/GenBank/DDBJ databases">
        <authorList>
            <person name="Sun Q."/>
            <person name="Evtushenko L."/>
        </authorList>
    </citation>
    <scope>NUCLEOTIDE SEQUENCE</scope>
    <source>
        <strain evidence="5">VKM Ac-2007</strain>
    </source>
</reference>
<protein>
    <submittedName>
        <fullName evidence="5">Non-ribosomal peptide synthetase</fullName>
    </submittedName>
</protein>
<dbReference type="EMBL" id="BSEV01000034">
    <property type="protein sequence ID" value="GLK14603.1"/>
    <property type="molecule type" value="Genomic_DNA"/>
</dbReference>
<dbReference type="FunFam" id="3.40.50.12780:FF:000012">
    <property type="entry name" value="Non-ribosomal peptide synthetase"/>
    <property type="match status" value="1"/>
</dbReference>
<evidence type="ECO:0000259" key="4">
    <source>
        <dbReference type="PROSITE" id="PS50075"/>
    </source>
</evidence>
<dbReference type="GO" id="GO:0005829">
    <property type="term" value="C:cytosol"/>
    <property type="evidence" value="ECO:0007669"/>
    <property type="project" value="TreeGrafter"/>
</dbReference>
<dbReference type="InterPro" id="IPR025110">
    <property type="entry name" value="AMP-bd_C"/>
</dbReference>
<accession>A0A9W6IBE7</accession>
<dbReference type="CDD" id="cd05930">
    <property type="entry name" value="A_NRPS"/>
    <property type="match status" value="2"/>
</dbReference>
<dbReference type="SUPFAM" id="SSF47336">
    <property type="entry name" value="ACP-like"/>
    <property type="match status" value="2"/>
</dbReference>
<dbReference type="Pfam" id="PF00550">
    <property type="entry name" value="PP-binding"/>
    <property type="match status" value="2"/>
</dbReference>
<evidence type="ECO:0000313" key="6">
    <source>
        <dbReference type="Proteomes" id="UP001143474"/>
    </source>
</evidence>
<dbReference type="Gene3D" id="3.30.559.30">
    <property type="entry name" value="Nonribosomal peptide synthetase, condensation domain"/>
    <property type="match status" value="2"/>
</dbReference>
<gene>
    <name evidence="5" type="ORF">GCM10017600_80150</name>
</gene>
<dbReference type="Gene3D" id="3.40.50.1820">
    <property type="entry name" value="alpha/beta hydrolase"/>
    <property type="match status" value="1"/>
</dbReference>
<dbReference type="PROSITE" id="PS00455">
    <property type="entry name" value="AMP_BINDING"/>
    <property type="match status" value="2"/>
</dbReference>
<evidence type="ECO:0000313" key="5">
    <source>
        <dbReference type="EMBL" id="GLK14603.1"/>
    </source>
</evidence>
<keyword evidence="3" id="KW-0597">Phosphoprotein</keyword>
<dbReference type="GO" id="GO:0008610">
    <property type="term" value="P:lipid biosynthetic process"/>
    <property type="evidence" value="ECO:0007669"/>
    <property type="project" value="UniProtKB-ARBA"/>
</dbReference>
<dbReference type="PROSITE" id="PS50075">
    <property type="entry name" value="CARRIER"/>
    <property type="match status" value="2"/>
</dbReference>
<keyword evidence="2" id="KW-0596">Phosphopantetheine</keyword>
<dbReference type="GO" id="GO:0031177">
    <property type="term" value="F:phosphopantetheine binding"/>
    <property type="evidence" value="ECO:0007669"/>
    <property type="project" value="InterPro"/>
</dbReference>
<dbReference type="SUPFAM" id="SSF56801">
    <property type="entry name" value="Acetyl-CoA synthetase-like"/>
    <property type="match status" value="2"/>
</dbReference>
<dbReference type="InterPro" id="IPR023213">
    <property type="entry name" value="CAT-like_dom_sf"/>
</dbReference>
<sequence>MEQIQPLSYGQERLWFLHRFDPRDHSYNTCHAYRLNGELDVAALQAAFEAVALRHETLRTRFDEVDGQPVALVGPAGTVVIDRFEADSEEQARRIVAERANAPFDLSAAPPVRIALVRLGPGDHILAVTLHHIIADGASAAVLRDELAHHYGGGDPLPPLPLQYGEHARAERAKQSDSGLGYWTAQLADAPALEFPTDRQRPPQRTGDGAELRFTLPADLTARISEFARAQRATPFMVLLAAYQVLLARHSGQTDFCVGAPIAGRDRTELEPMIGFLSSMLVLRADLSGAPSFGEVLKRTRRTVIQAMSHADVPLERLLGTLGVERDPSRTPLFQTIFSLHTEVAGDHRSPLPGLRQSPFPPGWVAARTDLSLDLWTAADGGLFGALVYSTDLFDRESAERLVARLRSLLTALLDAPTLPVAELDILPAEERGWLLALANPAEPPRLTLVDMFLAQAAETPDAVAVTGEHDQTLTYAQLAARARALAVRLRERGVGGGALVAVRVNRGPAMLVALLGVAMAGAAYLPVDPAYPQARVDYVTEDSGAALVLTDDDLRDLPQGAPDADLPRPRLDDTAYVLYTSGSTGRPKGVVVPHSALANTLLAMRSLVGARPEHAWLALTSTAFDISAVELYLPLITGGRVVVAEDARDGTAVAELVRRTGVTHVQATPSGWRVLLAGDLPPVTGVTAGEPIPPQLARELRARTNRLINGYGPTETAIYSTAWDIPAEPYEIVIGRPIAGNTVHILDPEGGLAPVGVPGELFIGGLGVAYGYLGRPALTAERFVPDPYGEPGARLYRTGDLGRWLPDGTIEFLGRTDNQIKLRGHRIELGEVEAVLETHPAVRQAVVAVHDDTLVAFVVAPALPVASGVPDVGGLREHMVRELPGYLVPQSFVPLDALPTTPNGKVDRKALPDILSAALSAAPVDATPPRTANERLVAGVFAEVLGRETVGAHDDFFALGGHSLLATMVTARLPVRIPVREVFARPTVAALAELLDAETPVLGDVPVPRPEGTAPPLSHGQERLWFLNRFNPDGDAAFNIWHVLRLTGPLDVEALSEAFTGVVARHESLRTRFPEVDGEPVVVIDPPRPVAIEYLTGDATALVAERVNTPFDLAARPPLRVTLIRQDADDHVLCVVAHHILGDGWSLNLLQDELATLYSGGSLPPVPLQFGDLAAWQRGRDPGELFDYWRAQLADPTPLKLQTDHPHAVGGLRHSATVDFRLTAAETDALVAMGRRRGATPFMTLLAVYQVLLARHSGQDDILVGTSYAGRDTVELEAVVGYVTDILVLRGDLSGDPTFTGFLAATRDTVLDAFANQGVPYEQVVDSLELERDLTRAAVFQTMFVLHTEDSAMVPRPFPGLAVGQFFGGHAQPKFDLMLEAWHDAGELLVQLEYDTSLFERATAEGLAARLATLLRAVAAEPDRPVSALPLLTDADEEFLASVRQGPALPAVRPVSELVARAVLDHPDAPAISCAGQVVTYRELDELIDKAATRFREGEIAAVPLDRSPEGVAALLGAWRAGAAYLPVDPALPAERRALMLEETDGVAAEGLAYVVYTSGSSGTPKGVLVEHDGLAARVAWMRDAYGLGPGDRIVQFATLSFDTHAEEIYPALAAGACLELLPEGAVTLPDLLATPQGRLVTVLDLPTAYWHHLVGQIDEVAWPPGLRLVILGGEELQAGAVARWRERFGDRIRLVNTYGPTEATVIATATQIAGPDAPSGPAGERPPIGRPIGGVHAVVLAEDGSAVPPGAPGELCLGGAGLARGYLGDPALTAERFVPDPYGEPGARLYRTGDRARWLPDGRLEFLGRSDNQVKVRGFRVEPGEVEARLLAHPAVRQAAVAAVDDTLVGYVVVGAATGTPANPVEELPAFLAERLPSYLVPSVWVTLDELPLTSHGKVDRRALPAPSLDRAAVSTPPRTDAEHLVAEVFCEVLGLPEVGAFDDFFAIGGHSLLATRVIARIRATTEVEVPIRTMFESSTVAGLAGIVEDLLLAEISGLSEEEAARLARGVS</sequence>
<dbReference type="InterPro" id="IPR009081">
    <property type="entry name" value="PP-bd_ACP"/>
</dbReference>
<dbReference type="InterPro" id="IPR029058">
    <property type="entry name" value="AB_hydrolase_fold"/>
</dbReference>
<comment type="cofactor">
    <cofactor evidence="1">
        <name>pantetheine 4'-phosphate</name>
        <dbReference type="ChEBI" id="CHEBI:47942"/>
    </cofactor>
</comment>
<dbReference type="FunFam" id="2.30.38.10:FF:000001">
    <property type="entry name" value="Non-ribosomal peptide synthetase PvdI"/>
    <property type="match status" value="2"/>
</dbReference>
<dbReference type="SUPFAM" id="SSF52777">
    <property type="entry name" value="CoA-dependent acyltransferases"/>
    <property type="match status" value="4"/>
</dbReference>
<proteinExistence type="predicted"/>
<dbReference type="InterPro" id="IPR000873">
    <property type="entry name" value="AMP-dep_synth/lig_dom"/>
</dbReference>
<dbReference type="Gene3D" id="1.10.1200.10">
    <property type="entry name" value="ACP-like"/>
    <property type="match status" value="1"/>
</dbReference>
<dbReference type="CDD" id="cd19531">
    <property type="entry name" value="LCL_NRPS-like"/>
    <property type="match status" value="2"/>
</dbReference>
<dbReference type="Proteomes" id="UP001143474">
    <property type="component" value="Unassembled WGS sequence"/>
</dbReference>
<dbReference type="FunFam" id="3.30.300.30:FF:000015">
    <property type="entry name" value="Nonribosomal peptide synthase SidD"/>
    <property type="match status" value="2"/>
</dbReference>
<dbReference type="GO" id="GO:0072330">
    <property type="term" value="P:monocarboxylic acid biosynthetic process"/>
    <property type="evidence" value="ECO:0007669"/>
    <property type="project" value="UniProtKB-ARBA"/>
</dbReference>
<dbReference type="InterPro" id="IPR006162">
    <property type="entry name" value="Ppantetheine_attach_site"/>
</dbReference>
<dbReference type="InterPro" id="IPR001242">
    <property type="entry name" value="Condensation_dom"/>
</dbReference>
<dbReference type="RefSeq" id="WP_271222835.1">
    <property type="nucleotide sequence ID" value="NZ_BAAAVD010000019.1"/>
</dbReference>
<dbReference type="InterPro" id="IPR045851">
    <property type="entry name" value="AMP-bd_C_sf"/>
</dbReference>
<evidence type="ECO:0000256" key="2">
    <source>
        <dbReference type="ARBA" id="ARBA00022450"/>
    </source>
</evidence>
<dbReference type="InterPro" id="IPR020845">
    <property type="entry name" value="AMP-binding_CS"/>
</dbReference>